<evidence type="ECO:0000313" key="2">
    <source>
        <dbReference type="Proteomes" id="UP000195402"/>
    </source>
</evidence>
<dbReference type="AlphaFoldDB" id="A0A200R3G4"/>
<reference evidence="1 2" key="1">
    <citation type="journal article" date="2017" name="Mol. Plant">
        <title>The Genome of Medicinal Plant Macleaya cordata Provides New Insights into Benzylisoquinoline Alkaloids Metabolism.</title>
        <authorList>
            <person name="Liu X."/>
            <person name="Liu Y."/>
            <person name="Huang P."/>
            <person name="Ma Y."/>
            <person name="Qing Z."/>
            <person name="Tang Q."/>
            <person name="Cao H."/>
            <person name="Cheng P."/>
            <person name="Zheng Y."/>
            <person name="Yuan Z."/>
            <person name="Zhou Y."/>
            <person name="Liu J."/>
            <person name="Tang Z."/>
            <person name="Zhuo Y."/>
            <person name="Zhang Y."/>
            <person name="Yu L."/>
            <person name="Huang J."/>
            <person name="Yang P."/>
            <person name="Peng Q."/>
            <person name="Zhang J."/>
            <person name="Jiang W."/>
            <person name="Zhang Z."/>
            <person name="Lin K."/>
            <person name="Ro D.K."/>
            <person name="Chen X."/>
            <person name="Xiong X."/>
            <person name="Shang Y."/>
            <person name="Huang S."/>
            <person name="Zeng J."/>
        </authorList>
    </citation>
    <scope>NUCLEOTIDE SEQUENCE [LARGE SCALE GENOMIC DNA]</scope>
    <source>
        <strain evidence="2">cv. BLH2017</strain>
        <tissue evidence="1">Root</tissue>
    </source>
</reference>
<sequence length="145" mass="16912">MALYDMHDCKLKGRNKRLKCKSLKTETLKCEDGKRTLENPSFSDQPRSAFCIFMEIFKKATTTEDQISVDRKGFETWKSMSVEERLSFFLEAEKVNSSYEQALLEEVEVESEVDDEADSANVGRFSLIYEEYDDWENSESFEIPL</sequence>
<dbReference type="OMA" id="RICFRVW"/>
<dbReference type="GO" id="GO:0003677">
    <property type="term" value="F:DNA binding"/>
    <property type="evidence" value="ECO:0007669"/>
    <property type="project" value="TreeGrafter"/>
</dbReference>
<dbReference type="InterPro" id="IPR036910">
    <property type="entry name" value="HMG_box_dom_sf"/>
</dbReference>
<dbReference type="PANTHER" id="PTHR47658">
    <property type="entry name" value="HIGH MOBILITY GROUP B PROTEIN 12-RELATED"/>
    <property type="match status" value="1"/>
</dbReference>
<organism evidence="1 2">
    <name type="scientific">Macleaya cordata</name>
    <name type="common">Five-seeded plume-poppy</name>
    <name type="synonym">Bocconia cordata</name>
    <dbReference type="NCBI Taxonomy" id="56857"/>
    <lineage>
        <taxon>Eukaryota</taxon>
        <taxon>Viridiplantae</taxon>
        <taxon>Streptophyta</taxon>
        <taxon>Embryophyta</taxon>
        <taxon>Tracheophyta</taxon>
        <taxon>Spermatophyta</taxon>
        <taxon>Magnoliopsida</taxon>
        <taxon>Ranunculales</taxon>
        <taxon>Papaveraceae</taxon>
        <taxon>Papaveroideae</taxon>
        <taxon>Macleaya</taxon>
    </lineage>
</organism>
<dbReference type="PANTHER" id="PTHR47658:SF2">
    <property type="entry name" value="HMG-BOX (HIGH MOBILITY GROUP) DNA-BINDING FAMILY PROTEIN"/>
    <property type="match status" value="1"/>
</dbReference>
<name>A0A200R3G4_MACCD</name>
<dbReference type="GO" id="GO:0010197">
    <property type="term" value="P:polar nucleus fusion"/>
    <property type="evidence" value="ECO:0007669"/>
    <property type="project" value="TreeGrafter"/>
</dbReference>
<keyword evidence="2" id="KW-1185">Reference proteome</keyword>
<evidence type="ECO:0000313" key="1">
    <source>
        <dbReference type="EMBL" id="OVA17252.1"/>
    </source>
</evidence>
<evidence type="ECO:0008006" key="3">
    <source>
        <dbReference type="Google" id="ProtNLM"/>
    </source>
</evidence>
<dbReference type="InParanoid" id="A0A200R3G4"/>
<dbReference type="OrthoDB" id="1919336at2759"/>
<dbReference type="EMBL" id="MVGT01000438">
    <property type="protein sequence ID" value="OVA17252.1"/>
    <property type="molecule type" value="Genomic_DNA"/>
</dbReference>
<protein>
    <recommendedName>
        <fullName evidence="3">HMG box domain-containing protein</fullName>
    </recommendedName>
</protein>
<proteinExistence type="predicted"/>
<dbReference type="SUPFAM" id="SSF47095">
    <property type="entry name" value="HMG-box"/>
    <property type="match status" value="1"/>
</dbReference>
<gene>
    <name evidence="1" type="ORF">BVC80_1837g48</name>
</gene>
<accession>A0A200R3G4</accession>
<dbReference type="FunCoup" id="A0A200R3G4">
    <property type="interactions" value="46"/>
</dbReference>
<dbReference type="Proteomes" id="UP000195402">
    <property type="component" value="Unassembled WGS sequence"/>
</dbReference>
<comment type="caution">
    <text evidence="1">The sequence shown here is derived from an EMBL/GenBank/DDBJ whole genome shotgun (WGS) entry which is preliminary data.</text>
</comment>
<dbReference type="Gene3D" id="1.10.30.10">
    <property type="entry name" value="High mobility group box domain"/>
    <property type="match status" value="1"/>
</dbReference>
<dbReference type="GO" id="GO:0005634">
    <property type="term" value="C:nucleus"/>
    <property type="evidence" value="ECO:0007669"/>
    <property type="project" value="TreeGrafter"/>
</dbReference>